<dbReference type="Pfam" id="PF04978">
    <property type="entry name" value="MST"/>
    <property type="match status" value="1"/>
</dbReference>
<dbReference type="AlphaFoldDB" id="A0A8I0EYF5"/>
<name>A0A8I0EYF5_9ACTN</name>
<proteinExistence type="predicted"/>
<dbReference type="Proteomes" id="UP000515871">
    <property type="component" value="Chromosome"/>
</dbReference>
<accession>A0A8I0EYF5</accession>
<evidence type="ECO:0000313" key="3">
    <source>
        <dbReference type="Proteomes" id="UP000515871"/>
    </source>
</evidence>
<dbReference type="SUPFAM" id="SSF109854">
    <property type="entry name" value="DinB/YfiT-like putative metalloenzymes"/>
    <property type="match status" value="1"/>
</dbReference>
<evidence type="ECO:0000313" key="1">
    <source>
        <dbReference type="EMBL" id="MBC9227690.1"/>
    </source>
</evidence>
<dbReference type="EMBL" id="JACTVM010000006">
    <property type="protein sequence ID" value="MBC9227690.1"/>
    <property type="molecule type" value="Genomic_DNA"/>
</dbReference>
<gene>
    <name evidence="2" type="ORF">H9L21_13980</name>
    <name evidence="1" type="ORF">IBG24_15340</name>
</gene>
<evidence type="ECO:0000313" key="2">
    <source>
        <dbReference type="EMBL" id="QNL94172.1"/>
    </source>
</evidence>
<reference evidence="1" key="1">
    <citation type="submission" date="2020-09" db="EMBL/GenBank/DDBJ databases">
        <title>Novel species in genus Aeromicrobium.</title>
        <authorList>
            <person name="Zhang G."/>
        </authorList>
    </citation>
    <scope>NUCLEOTIDE SEQUENCE</scope>
    <source>
        <strain evidence="2">Zg-629</strain>
        <strain evidence="3">zg-629</strain>
        <strain evidence="1">Zg-636</strain>
    </source>
</reference>
<dbReference type="EMBL" id="CP060587">
    <property type="protein sequence ID" value="QNL94172.1"/>
    <property type="molecule type" value="Genomic_DNA"/>
</dbReference>
<dbReference type="Proteomes" id="UP000620591">
    <property type="component" value="Unassembled WGS sequence"/>
</dbReference>
<evidence type="ECO:0000313" key="4">
    <source>
        <dbReference type="Proteomes" id="UP000620591"/>
    </source>
</evidence>
<dbReference type="Gene3D" id="1.20.120.450">
    <property type="entry name" value="dinb family like domain"/>
    <property type="match status" value="1"/>
</dbReference>
<protein>
    <submittedName>
        <fullName evidence="1">DUF664 domain-containing protein</fullName>
    </submittedName>
</protein>
<sequence>MIDRQTCLHYLRRDRRAVLRAVHGVSEYDARRPLTRTGTNLLGVVKHLALVELEYVSDCAGFPCDLGTPWKDADEATNADLWLAADESAESVISLYVAAAAHTERAAATLPIDSPATVPWWSEGDTTFDRLLVHLISETAQHAGHLDILREGIDGQGDTWDEARTERDEAWWTALLGQIAAAAEPFRGSDSMVAAPEGFF</sequence>
<organism evidence="1 4">
    <name type="scientific">Aeromicrobium senzhongii</name>
    <dbReference type="NCBI Taxonomy" id="2663859"/>
    <lineage>
        <taxon>Bacteria</taxon>
        <taxon>Bacillati</taxon>
        <taxon>Actinomycetota</taxon>
        <taxon>Actinomycetes</taxon>
        <taxon>Propionibacteriales</taxon>
        <taxon>Nocardioidaceae</taxon>
        <taxon>Aeromicrobium</taxon>
    </lineage>
</organism>
<keyword evidence="3" id="KW-1185">Reference proteome</keyword>
<dbReference type="InterPro" id="IPR007061">
    <property type="entry name" value="MST-like"/>
</dbReference>
<dbReference type="RefSeq" id="WP_154597504.1">
    <property type="nucleotide sequence ID" value="NZ_CP060587.1"/>
</dbReference>
<dbReference type="InterPro" id="IPR034660">
    <property type="entry name" value="DinB/YfiT-like"/>
</dbReference>